<dbReference type="InterPro" id="IPR036390">
    <property type="entry name" value="WH_DNA-bd_sf"/>
</dbReference>
<dbReference type="InterPro" id="IPR036388">
    <property type="entry name" value="WH-like_DNA-bd_sf"/>
</dbReference>
<organism evidence="2 3">
    <name type="scientific">Actinomadura chokoriensis</name>
    <dbReference type="NCBI Taxonomy" id="454156"/>
    <lineage>
        <taxon>Bacteria</taxon>
        <taxon>Bacillati</taxon>
        <taxon>Actinomycetota</taxon>
        <taxon>Actinomycetes</taxon>
        <taxon>Streptosporangiales</taxon>
        <taxon>Thermomonosporaceae</taxon>
        <taxon>Actinomadura</taxon>
    </lineage>
</organism>
<name>A0ABV4R573_9ACTN</name>
<feature type="region of interest" description="Disordered" evidence="1">
    <location>
        <begin position="33"/>
        <end position="56"/>
    </location>
</feature>
<reference evidence="2 3" key="1">
    <citation type="submission" date="2023-11" db="EMBL/GenBank/DDBJ databases">
        <title>Actinomadura monticuli sp. nov., isolated from volcanic ash.</title>
        <authorList>
            <person name="Lee S.D."/>
            <person name="Yang H."/>
            <person name="Kim I.S."/>
        </authorList>
    </citation>
    <scope>NUCLEOTIDE SEQUENCE [LARGE SCALE GENOMIC DNA]</scope>
    <source>
        <strain evidence="2 3">DSM 45346</strain>
    </source>
</reference>
<evidence type="ECO:0008006" key="4">
    <source>
        <dbReference type="Google" id="ProtNLM"/>
    </source>
</evidence>
<dbReference type="RefSeq" id="WP_371944932.1">
    <property type="nucleotide sequence ID" value="NZ_JAXCEH010000026.1"/>
</dbReference>
<evidence type="ECO:0000256" key="1">
    <source>
        <dbReference type="SAM" id="MobiDB-lite"/>
    </source>
</evidence>
<dbReference type="InterPro" id="IPR013321">
    <property type="entry name" value="Arc_rbn_hlx_hlx"/>
</dbReference>
<proteinExistence type="predicted"/>
<evidence type="ECO:0000313" key="3">
    <source>
        <dbReference type="Proteomes" id="UP001569904"/>
    </source>
</evidence>
<dbReference type="EMBL" id="JAXCEH010000026">
    <property type="protein sequence ID" value="MFA1558053.1"/>
    <property type="molecule type" value="Genomic_DNA"/>
</dbReference>
<accession>A0ABV4R573</accession>
<sequence>MYRTIRIDDEVRAFLEGHRRYRGESPNQVLRRIYGLDPDPGPGHTGSGSTGPTPTVTQRAVLDALAIGAAMTAAQITAAAVISPAATGKALRHLEQAGKVHRDRVSGNATRRWYDQWRITYANRDPDQTQPATS</sequence>
<dbReference type="Proteomes" id="UP001569904">
    <property type="component" value="Unassembled WGS sequence"/>
</dbReference>
<dbReference type="Gene3D" id="1.10.10.10">
    <property type="entry name" value="Winged helix-like DNA-binding domain superfamily/Winged helix DNA-binding domain"/>
    <property type="match status" value="1"/>
</dbReference>
<gene>
    <name evidence="2" type="ORF">SM436_30585</name>
</gene>
<dbReference type="SUPFAM" id="SSF46785">
    <property type="entry name" value="Winged helix' DNA-binding domain"/>
    <property type="match status" value="1"/>
</dbReference>
<evidence type="ECO:0000313" key="2">
    <source>
        <dbReference type="EMBL" id="MFA1558053.1"/>
    </source>
</evidence>
<dbReference type="Gene3D" id="1.10.1220.10">
    <property type="entry name" value="Met repressor-like"/>
    <property type="match status" value="1"/>
</dbReference>
<comment type="caution">
    <text evidence="2">The sequence shown here is derived from an EMBL/GenBank/DDBJ whole genome shotgun (WGS) entry which is preliminary data.</text>
</comment>
<protein>
    <recommendedName>
        <fullName evidence="4">MarR family transcriptional regulator</fullName>
    </recommendedName>
</protein>
<keyword evidence="3" id="KW-1185">Reference proteome</keyword>